<sequence>MKFAFIDRDVLPSFKRLFVAVSLLLISFLTGTSFYYLHEGFSLVDASYMSIITISTVGYGEIFPLSPAARLFTSCYIVSNLIIIAFGVSTLTSYLFGGEVNKMLNRYKMNREVKRLKDHVIVCGLGRNGIKACEELARAGTPFVVVEANTEVLDTFPYNIGSSIILGDATMDHVLIKAGILAAKALITTLPSDAENVFITLTCRELNPHVRVIARANEESSEKKLMRAGASRIVKPDTLGGYHMAQLITKPVVIEFIDLLSGVTNVDMQMEEIRYENIAQKYRNLTIKEMDVRNMTGVSVIGLKMPDKQFNFNPSIHDKIEEHTTIIVIGSNEQISTFNKKYCN</sequence>
<keyword evidence="2" id="KW-0472">Membrane</keyword>
<dbReference type="InterPro" id="IPR013099">
    <property type="entry name" value="K_chnl_dom"/>
</dbReference>
<dbReference type="RefSeq" id="WP_332922174.1">
    <property type="nucleotide sequence ID" value="NZ_AP025292.1"/>
</dbReference>
<feature type="transmembrane region" description="Helical" evidence="2">
    <location>
        <begin position="17"/>
        <end position="37"/>
    </location>
</feature>
<feature type="transmembrane region" description="Helical" evidence="2">
    <location>
        <begin position="43"/>
        <end position="63"/>
    </location>
</feature>
<keyword evidence="5" id="KW-1185">Reference proteome</keyword>
<evidence type="ECO:0000313" key="5">
    <source>
        <dbReference type="Proteomes" id="UP001354989"/>
    </source>
</evidence>
<dbReference type="SUPFAM" id="SSF81324">
    <property type="entry name" value="Voltage-gated potassium channels"/>
    <property type="match status" value="1"/>
</dbReference>
<evidence type="ECO:0000313" key="4">
    <source>
        <dbReference type="EMBL" id="BDC97871.1"/>
    </source>
</evidence>
<dbReference type="Pfam" id="PF02254">
    <property type="entry name" value="TrkA_N"/>
    <property type="match status" value="1"/>
</dbReference>
<dbReference type="PANTHER" id="PTHR43833">
    <property type="entry name" value="POTASSIUM CHANNEL PROTEIN 2-RELATED-RELATED"/>
    <property type="match status" value="1"/>
</dbReference>
<organism evidence="4 5">
    <name type="scientific">Persicobacter psychrovividus</name>
    <dbReference type="NCBI Taxonomy" id="387638"/>
    <lineage>
        <taxon>Bacteria</taxon>
        <taxon>Pseudomonadati</taxon>
        <taxon>Bacteroidota</taxon>
        <taxon>Cytophagia</taxon>
        <taxon>Cytophagales</taxon>
        <taxon>Persicobacteraceae</taxon>
        <taxon>Persicobacter</taxon>
    </lineage>
</organism>
<dbReference type="Gene3D" id="3.30.70.1450">
    <property type="entry name" value="Regulator of K+ conductance, C-terminal domain"/>
    <property type="match status" value="1"/>
</dbReference>
<dbReference type="PROSITE" id="PS51201">
    <property type="entry name" value="RCK_N"/>
    <property type="match status" value="1"/>
</dbReference>
<protein>
    <submittedName>
        <fullName evidence="4">Potassium transporter TrkA</fullName>
    </submittedName>
</protein>
<dbReference type="PANTHER" id="PTHR43833:SF9">
    <property type="entry name" value="POTASSIUM CHANNEL PROTEIN YUGO-RELATED"/>
    <property type="match status" value="1"/>
</dbReference>
<feature type="domain" description="RCK N-terminal" evidence="3">
    <location>
        <begin position="117"/>
        <end position="235"/>
    </location>
</feature>
<dbReference type="InterPro" id="IPR003148">
    <property type="entry name" value="RCK_N"/>
</dbReference>
<comment type="subcellular location">
    <subcellularLocation>
        <location evidence="1">Cell membrane</location>
        <topology evidence="1">Multi-pass membrane protein</topology>
    </subcellularLocation>
</comment>
<reference evidence="4 5" key="1">
    <citation type="submission" date="2021-12" db="EMBL/GenBank/DDBJ databases">
        <title>Genome sequencing of bacteria with rrn-lacking chromosome and rrn-plasmid.</title>
        <authorList>
            <person name="Anda M."/>
            <person name="Iwasaki W."/>
        </authorList>
    </citation>
    <scope>NUCLEOTIDE SEQUENCE [LARGE SCALE GENOMIC DNA]</scope>
    <source>
        <strain evidence="4 5">NBRC 101262</strain>
    </source>
</reference>
<feature type="transmembrane region" description="Helical" evidence="2">
    <location>
        <begin position="75"/>
        <end position="96"/>
    </location>
</feature>
<dbReference type="SUPFAM" id="SSF116726">
    <property type="entry name" value="TrkA C-terminal domain-like"/>
    <property type="match status" value="1"/>
</dbReference>
<dbReference type="InterPro" id="IPR036721">
    <property type="entry name" value="RCK_C_sf"/>
</dbReference>
<evidence type="ECO:0000256" key="2">
    <source>
        <dbReference type="SAM" id="Phobius"/>
    </source>
</evidence>
<dbReference type="SUPFAM" id="SSF51735">
    <property type="entry name" value="NAD(P)-binding Rossmann-fold domains"/>
    <property type="match status" value="1"/>
</dbReference>
<keyword evidence="2" id="KW-1133">Transmembrane helix</keyword>
<gene>
    <name evidence="4" type="ORF">PEPS_01520</name>
</gene>
<dbReference type="InterPro" id="IPR050721">
    <property type="entry name" value="Trk_Ktr_HKT_K-transport"/>
</dbReference>
<accession>A0ABM7VAD9</accession>
<dbReference type="InterPro" id="IPR036291">
    <property type="entry name" value="NAD(P)-bd_dom_sf"/>
</dbReference>
<dbReference type="Gene3D" id="3.40.50.720">
    <property type="entry name" value="NAD(P)-binding Rossmann-like Domain"/>
    <property type="match status" value="1"/>
</dbReference>
<dbReference type="EMBL" id="AP025292">
    <property type="protein sequence ID" value="BDC97871.1"/>
    <property type="molecule type" value="Genomic_DNA"/>
</dbReference>
<dbReference type="Gene3D" id="1.10.287.70">
    <property type="match status" value="1"/>
</dbReference>
<evidence type="ECO:0000256" key="1">
    <source>
        <dbReference type="ARBA" id="ARBA00004651"/>
    </source>
</evidence>
<name>A0ABM7VAD9_9BACT</name>
<evidence type="ECO:0000259" key="3">
    <source>
        <dbReference type="PROSITE" id="PS51201"/>
    </source>
</evidence>
<dbReference type="Pfam" id="PF07885">
    <property type="entry name" value="Ion_trans_2"/>
    <property type="match status" value="1"/>
</dbReference>
<proteinExistence type="predicted"/>
<keyword evidence="2" id="KW-0812">Transmembrane</keyword>
<dbReference type="Proteomes" id="UP001354989">
    <property type="component" value="Chromosome"/>
</dbReference>